<dbReference type="Proteomes" id="UP000656881">
    <property type="component" value="Unassembled WGS sequence"/>
</dbReference>
<evidence type="ECO:0008006" key="3">
    <source>
        <dbReference type="Google" id="ProtNLM"/>
    </source>
</evidence>
<keyword evidence="2" id="KW-1185">Reference proteome</keyword>
<dbReference type="Gene3D" id="3.10.450.50">
    <property type="match status" value="1"/>
</dbReference>
<accession>A0ABQ2LRM9</accession>
<protein>
    <recommendedName>
        <fullName evidence="3">Bacterial EndoU nuclease domain-containing protein</fullName>
    </recommendedName>
</protein>
<dbReference type="InterPro" id="IPR032710">
    <property type="entry name" value="NTF2-like_dom_sf"/>
</dbReference>
<evidence type="ECO:0000313" key="2">
    <source>
        <dbReference type="Proteomes" id="UP000656881"/>
    </source>
</evidence>
<proteinExistence type="predicted"/>
<dbReference type="SUPFAM" id="SSF54427">
    <property type="entry name" value="NTF2-like"/>
    <property type="match status" value="1"/>
</dbReference>
<evidence type="ECO:0000313" key="1">
    <source>
        <dbReference type="EMBL" id="GGO42287.1"/>
    </source>
</evidence>
<sequence>MVPDPGRAKTDTVVADDVHDVITGHLAGRVRATGKPYGSSFAVHFVVENGLITGFPTSRTGSPSP</sequence>
<dbReference type="EMBL" id="BMNG01000004">
    <property type="protein sequence ID" value="GGO42287.1"/>
    <property type="molecule type" value="Genomic_DNA"/>
</dbReference>
<organism evidence="1 2">
    <name type="scientific">Streptomyces lasiicapitis</name>
    <dbReference type="NCBI Taxonomy" id="1923961"/>
    <lineage>
        <taxon>Bacteria</taxon>
        <taxon>Bacillati</taxon>
        <taxon>Actinomycetota</taxon>
        <taxon>Actinomycetes</taxon>
        <taxon>Kitasatosporales</taxon>
        <taxon>Streptomycetaceae</taxon>
        <taxon>Streptomyces</taxon>
    </lineage>
</organism>
<reference evidence="2" key="1">
    <citation type="journal article" date="2019" name="Int. J. Syst. Evol. Microbiol.">
        <title>The Global Catalogue of Microorganisms (GCM) 10K type strain sequencing project: providing services to taxonomists for standard genome sequencing and annotation.</title>
        <authorList>
            <consortium name="The Broad Institute Genomics Platform"/>
            <consortium name="The Broad Institute Genome Sequencing Center for Infectious Disease"/>
            <person name="Wu L."/>
            <person name="Ma J."/>
        </authorList>
    </citation>
    <scope>NUCLEOTIDE SEQUENCE [LARGE SCALE GENOMIC DNA]</scope>
    <source>
        <strain evidence="2">CGMCC 4.7349</strain>
    </source>
</reference>
<name>A0ABQ2LRM9_9ACTN</name>
<comment type="caution">
    <text evidence="1">The sequence shown here is derived from an EMBL/GenBank/DDBJ whole genome shotgun (WGS) entry which is preliminary data.</text>
</comment>
<gene>
    <name evidence="1" type="ORF">GCM10012286_23480</name>
</gene>